<protein>
    <submittedName>
        <fullName evidence="2">Uncharacterized protein</fullName>
    </submittedName>
</protein>
<reference evidence="2" key="2">
    <citation type="submission" date="2015-06" db="UniProtKB">
        <authorList>
            <consortium name="EnsemblMetazoa"/>
        </authorList>
    </citation>
    <scope>IDENTIFICATION</scope>
</reference>
<sequence>MKSFTITTSRLSPTRNLPSSLPTTSRTQDHNTVIPEIILTVKHCRGQLGNVSTTVPVAINSPSLMNIYDVCALLHEVKSNVIIPYHQNGKQIDLYFWYKQNIFNTEMGQYL</sequence>
<organism evidence="2 3">
    <name type="scientific">Megaselia scalaris</name>
    <name type="common">Humpbacked fly</name>
    <name type="synonym">Phora scalaris</name>
    <dbReference type="NCBI Taxonomy" id="36166"/>
    <lineage>
        <taxon>Eukaryota</taxon>
        <taxon>Metazoa</taxon>
        <taxon>Ecdysozoa</taxon>
        <taxon>Arthropoda</taxon>
        <taxon>Hexapoda</taxon>
        <taxon>Insecta</taxon>
        <taxon>Pterygota</taxon>
        <taxon>Neoptera</taxon>
        <taxon>Endopterygota</taxon>
        <taxon>Diptera</taxon>
        <taxon>Brachycera</taxon>
        <taxon>Muscomorpha</taxon>
        <taxon>Platypezoidea</taxon>
        <taxon>Phoridae</taxon>
        <taxon>Megaseliini</taxon>
        <taxon>Megaselia</taxon>
    </lineage>
</organism>
<dbReference type="EMBL" id="CAQQ02184292">
    <property type="status" value="NOT_ANNOTATED_CDS"/>
    <property type="molecule type" value="Genomic_DNA"/>
</dbReference>
<feature type="region of interest" description="Disordered" evidence="1">
    <location>
        <begin position="1"/>
        <end position="27"/>
    </location>
</feature>
<evidence type="ECO:0000313" key="3">
    <source>
        <dbReference type="Proteomes" id="UP000015102"/>
    </source>
</evidence>
<evidence type="ECO:0000313" key="2">
    <source>
        <dbReference type="EnsemblMetazoa" id="MESCA007595-PA"/>
    </source>
</evidence>
<dbReference type="EnsemblMetazoa" id="MESCA007595-RA">
    <property type="protein sequence ID" value="MESCA007595-PA"/>
    <property type="gene ID" value="MESCA007595"/>
</dbReference>
<proteinExistence type="predicted"/>
<reference evidence="3" key="1">
    <citation type="submission" date="2013-02" db="EMBL/GenBank/DDBJ databases">
        <authorList>
            <person name="Hughes D."/>
        </authorList>
    </citation>
    <scope>NUCLEOTIDE SEQUENCE</scope>
    <source>
        <strain>Durham</strain>
        <strain evidence="3">NC isolate 2 -- Noor lab</strain>
    </source>
</reference>
<dbReference type="HOGENOM" id="CLU_2161249_0_0_1"/>
<accession>T1GV17</accession>
<dbReference type="AlphaFoldDB" id="T1GV17"/>
<dbReference type="EMBL" id="CAQQ02184291">
    <property type="status" value="NOT_ANNOTATED_CDS"/>
    <property type="molecule type" value="Genomic_DNA"/>
</dbReference>
<dbReference type="Proteomes" id="UP000015102">
    <property type="component" value="Unassembled WGS sequence"/>
</dbReference>
<name>T1GV17_MEGSC</name>
<evidence type="ECO:0000256" key="1">
    <source>
        <dbReference type="SAM" id="MobiDB-lite"/>
    </source>
</evidence>
<feature type="compositionally biased region" description="Polar residues" evidence="1">
    <location>
        <begin position="1"/>
        <end position="26"/>
    </location>
</feature>
<keyword evidence="3" id="KW-1185">Reference proteome</keyword>